<evidence type="ECO:0000313" key="2">
    <source>
        <dbReference type="EMBL" id="KAJ4945706.1"/>
    </source>
</evidence>
<keyword evidence="1" id="KW-1133">Transmembrane helix</keyword>
<gene>
    <name evidence="2" type="ORF">JOQ06_023385</name>
</gene>
<keyword evidence="1" id="KW-0812">Transmembrane</keyword>
<dbReference type="EMBL" id="JAPTMU010000003">
    <property type="protein sequence ID" value="KAJ4945706.1"/>
    <property type="molecule type" value="Genomic_DNA"/>
</dbReference>
<reference evidence="2" key="1">
    <citation type="submission" date="2022-11" db="EMBL/GenBank/DDBJ databases">
        <title>Chromosome-level genome of Pogonophryne albipinna.</title>
        <authorList>
            <person name="Jo E."/>
        </authorList>
    </citation>
    <scope>NUCLEOTIDE SEQUENCE</scope>
    <source>
        <strain evidence="2">SGF0006</strain>
        <tissue evidence="2">Muscle</tissue>
    </source>
</reference>
<dbReference type="AlphaFoldDB" id="A0AAD6FRZ2"/>
<comment type="caution">
    <text evidence="2">The sequence shown here is derived from an EMBL/GenBank/DDBJ whole genome shotgun (WGS) entry which is preliminary data.</text>
</comment>
<sequence>MSAQQPAQSLTDAAALLSSILASAETIRTLSNVATTGPKTTVGAASGNTLDAKGSYLSTLVYCNLGIYYYGSMILSVAFM</sequence>
<name>A0AAD6FRZ2_9TELE</name>
<accession>A0AAD6FRZ2</accession>
<keyword evidence="3" id="KW-1185">Reference proteome</keyword>
<dbReference type="Proteomes" id="UP001219934">
    <property type="component" value="Unassembled WGS sequence"/>
</dbReference>
<protein>
    <submittedName>
        <fullName evidence="2">Uncharacterized protein</fullName>
    </submittedName>
</protein>
<organism evidence="2 3">
    <name type="scientific">Pogonophryne albipinna</name>
    <dbReference type="NCBI Taxonomy" id="1090488"/>
    <lineage>
        <taxon>Eukaryota</taxon>
        <taxon>Metazoa</taxon>
        <taxon>Chordata</taxon>
        <taxon>Craniata</taxon>
        <taxon>Vertebrata</taxon>
        <taxon>Euteleostomi</taxon>
        <taxon>Actinopterygii</taxon>
        <taxon>Neopterygii</taxon>
        <taxon>Teleostei</taxon>
        <taxon>Neoteleostei</taxon>
        <taxon>Acanthomorphata</taxon>
        <taxon>Eupercaria</taxon>
        <taxon>Perciformes</taxon>
        <taxon>Notothenioidei</taxon>
        <taxon>Pogonophryne</taxon>
    </lineage>
</organism>
<keyword evidence="1" id="KW-0472">Membrane</keyword>
<feature type="transmembrane region" description="Helical" evidence="1">
    <location>
        <begin position="56"/>
        <end position="79"/>
    </location>
</feature>
<proteinExistence type="predicted"/>
<evidence type="ECO:0000256" key="1">
    <source>
        <dbReference type="SAM" id="Phobius"/>
    </source>
</evidence>
<evidence type="ECO:0000313" key="3">
    <source>
        <dbReference type="Proteomes" id="UP001219934"/>
    </source>
</evidence>